<evidence type="ECO:0000313" key="2">
    <source>
        <dbReference type="Proteomes" id="UP000009223"/>
    </source>
</evidence>
<protein>
    <recommendedName>
        <fullName evidence="3">YkgJ family cysteine cluster protein</fullName>
    </recommendedName>
</protein>
<dbReference type="RefSeq" id="WP_015707886.1">
    <property type="nucleotide sequence ID" value="NC_015578.1"/>
</dbReference>
<dbReference type="eggNOG" id="COG0727">
    <property type="taxonomic scope" value="Bacteria"/>
</dbReference>
<dbReference type="AlphaFoldDB" id="F5YHY9"/>
<dbReference type="OrthoDB" id="9810361at2"/>
<reference evidence="2" key="1">
    <citation type="submission" date="2009-12" db="EMBL/GenBank/DDBJ databases">
        <title>Complete sequence of Treponema primitia strain ZAS-2.</title>
        <authorList>
            <person name="Tetu S.G."/>
            <person name="Matson E."/>
            <person name="Ren Q."/>
            <person name="Seshadri R."/>
            <person name="Elbourne L."/>
            <person name="Hassan K.A."/>
            <person name="Durkin A."/>
            <person name="Radune D."/>
            <person name="Mohamoud Y."/>
            <person name="Shay R."/>
            <person name="Jin S."/>
            <person name="Zhang X."/>
            <person name="Lucey K."/>
            <person name="Ballor N.R."/>
            <person name="Ottesen E."/>
            <person name="Rosenthal R."/>
            <person name="Allen A."/>
            <person name="Leadbetter J.R."/>
            <person name="Paulsen I.T."/>
        </authorList>
    </citation>
    <scope>NUCLEOTIDE SEQUENCE [LARGE SCALE GENOMIC DNA]</scope>
    <source>
        <strain evidence="2">ATCC BAA-887 / DSM 12427 / ZAS-2</strain>
    </source>
</reference>
<dbReference type="InterPro" id="IPR005358">
    <property type="entry name" value="Puta_zinc/iron-chelating_dom"/>
</dbReference>
<dbReference type="EMBL" id="CP001843">
    <property type="protein sequence ID" value="AEF85186.1"/>
    <property type="molecule type" value="Genomic_DNA"/>
</dbReference>
<gene>
    <name evidence="1" type="ordered locus">TREPR_2317</name>
</gene>
<dbReference type="PANTHER" id="PTHR35866">
    <property type="entry name" value="PUTATIVE-RELATED"/>
    <property type="match status" value="1"/>
</dbReference>
<dbReference type="Proteomes" id="UP000009223">
    <property type="component" value="Chromosome"/>
</dbReference>
<dbReference type="PROSITE" id="PS51257">
    <property type="entry name" value="PROKAR_LIPOPROTEIN"/>
    <property type="match status" value="1"/>
</dbReference>
<dbReference type="HOGENOM" id="CLU_125010_1_0_12"/>
<accession>F5YHY9</accession>
<keyword evidence="2" id="KW-1185">Reference proteome</keyword>
<name>F5YHY9_TREPZ</name>
<evidence type="ECO:0000313" key="1">
    <source>
        <dbReference type="EMBL" id="AEF85186.1"/>
    </source>
</evidence>
<evidence type="ECO:0008006" key="3">
    <source>
        <dbReference type="Google" id="ProtNLM"/>
    </source>
</evidence>
<organism evidence="1 2">
    <name type="scientific">Treponema primitia (strain ATCC BAA-887 / DSM 12427 / ZAS-2)</name>
    <dbReference type="NCBI Taxonomy" id="545694"/>
    <lineage>
        <taxon>Bacteria</taxon>
        <taxon>Pseudomonadati</taxon>
        <taxon>Spirochaetota</taxon>
        <taxon>Spirochaetia</taxon>
        <taxon>Spirochaetales</taxon>
        <taxon>Treponemataceae</taxon>
        <taxon>Treponema</taxon>
    </lineage>
</organism>
<dbReference type="KEGG" id="tpi:TREPR_2317"/>
<dbReference type="PANTHER" id="PTHR35866:SF1">
    <property type="entry name" value="YKGJ FAMILY CYSTEINE CLUSTER PROTEIN"/>
    <property type="match status" value="1"/>
</dbReference>
<reference evidence="1 2" key="2">
    <citation type="journal article" date="2011" name="ISME J.">
        <title>RNA-seq reveals cooperative metabolic interactions between two termite-gut spirochete species in co-culture.</title>
        <authorList>
            <person name="Rosenthal A.Z."/>
            <person name="Matson E.G."/>
            <person name="Eldar A."/>
            <person name="Leadbetter J.R."/>
        </authorList>
    </citation>
    <scope>NUCLEOTIDE SEQUENCE [LARGE SCALE GENOMIC DNA]</scope>
    <source>
        <strain evidence="2">ATCC BAA-887 / DSM 12427 / ZAS-2</strain>
    </source>
</reference>
<dbReference type="Pfam" id="PF03692">
    <property type="entry name" value="CxxCxxCC"/>
    <property type="match status" value="1"/>
</dbReference>
<dbReference type="STRING" id="545694.TREPR_2317"/>
<sequence length="155" mass="17820">MPAVSKPFYANGLLFSCTRCSECCRIDPGFVFLRKKDTEILVSALKMKYTEFVETYCRWVPGFDGTEQLSLKEKANYDCIFWDRGCSVYESRPLQCRTFPFWPSMLESAKYWKSMSCPGMGKGALHTRGEIELFLAQQRAEPVIERIAVKKPGEI</sequence>
<proteinExistence type="predicted"/>